<dbReference type="PROSITE" id="PS01031">
    <property type="entry name" value="SHSP"/>
    <property type="match status" value="1"/>
</dbReference>
<feature type="region of interest" description="Disordered" evidence="6">
    <location>
        <begin position="100"/>
        <end position="156"/>
    </location>
</feature>
<comment type="similarity">
    <text evidence="4 5">Belongs to the small heat shock protein (HSP20) family.</text>
</comment>
<evidence type="ECO:0000256" key="2">
    <source>
        <dbReference type="ARBA" id="ARBA00022475"/>
    </source>
</evidence>
<protein>
    <recommendedName>
        <fullName evidence="8">SHSP domain-containing protein</fullName>
    </recommendedName>
</protein>
<proteinExistence type="inferred from homology"/>
<feature type="domain" description="SHSP" evidence="8">
    <location>
        <begin position="7"/>
        <end position="114"/>
    </location>
</feature>
<keyword evidence="10" id="KW-1185">Reference proteome</keyword>
<evidence type="ECO:0000256" key="4">
    <source>
        <dbReference type="PROSITE-ProRule" id="PRU00285"/>
    </source>
</evidence>
<dbReference type="Pfam" id="PF00011">
    <property type="entry name" value="HSP20"/>
    <property type="match status" value="1"/>
</dbReference>
<dbReference type="GO" id="GO:0034605">
    <property type="term" value="P:cellular response to heat"/>
    <property type="evidence" value="ECO:0007669"/>
    <property type="project" value="TreeGrafter"/>
</dbReference>
<evidence type="ECO:0000259" key="8">
    <source>
        <dbReference type="PROSITE" id="PS01031"/>
    </source>
</evidence>
<keyword evidence="7" id="KW-0812">Transmembrane</keyword>
<evidence type="ECO:0000256" key="5">
    <source>
        <dbReference type="RuleBase" id="RU003616"/>
    </source>
</evidence>
<name>A0A6G1EYT7_9ORYZ</name>
<evidence type="ECO:0000313" key="9">
    <source>
        <dbReference type="EMBL" id="KAF0929732.1"/>
    </source>
</evidence>
<keyword evidence="7" id="KW-0472">Membrane</keyword>
<evidence type="ECO:0000256" key="6">
    <source>
        <dbReference type="SAM" id="MobiDB-lite"/>
    </source>
</evidence>
<comment type="caution">
    <text evidence="9">The sequence shown here is derived from an EMBL/GenBank/DDBJ whole genome shotgun (WGS) entry which is preliminary data.</text>
</comment>
<dbReference type="Proteomes" id="UP000479710">
    <property type="component" value="Unassembled WGS sequence"/>
</dbReference>
<keyword evidence="2" id="KW-1003">Cell membrane</keyword>
<dbReference type="Gene3D" id="2.60.40.790">
    <property type="match status" value="1"/>
</dbReference>
<evidence type="ECO:0000256" key="3">
    <source>
        <dbReference type="ARBA" id="ARBA00022821"/>
    </source>
</evidence>
<dbReference type="PANTHER" id="PTHR43670:SF20">
    <property type="entry name" value="HSP20_ALPHA CRYSTALLIN FAMILY PROTEIN, EXPRESSED"/>
    <property type="match status" value="1"/>
</dbReference>
<organism evidence="9 10">
    <name type="scientific">Oryza meyeriana var. granulata</name>
    <dbReference type="NCBI Taxonomy" id="110450"/>
    <lineage>
        <taxon>Eukaryota</taxon>
        <taxon>Viridiplantae</taxon>
        <taxon>Streptophyta</taxon>
        <taxon>Embryophyta</taxon>
        <taxon>Tracheophyta</taxon>
        <taxon>Spermatophyta</taxon>
        <taxon>Magnoliopsida</taxon>
        <taxon>Liliopsida</taxon>
        <taxon>Poales</taxon>
        <taxon>Poaceae</taxon>
        <taxon>BOP clade</taxon>
        <taxon>Oryzoideae</taxon>
        <taxon>Oryzeae</taxon>
        <taxon>Oryzinae</taxon>
        <taxon>Oryza</taxon>
        <taxon>Oryza meyeriana</taxon>
    </lineage>
</organism>
<dbReference type="GO" id="GO:0006952">
    <property type="term" value="P:defense response"/>
    <property type="evidence" value="ECO:0007669"/>
    <property type="project" value="UniProtKB-KW"/>
</dbReference>
<gene>
    <name evidence="9" type="ORF">E2562_024424</name>
</gene>
<evidence type="ECO:0000256" key="1">
    <source>
        <dbReference type="ARBA" id="ARBA00004162"/>
    </source>
</evidence>
<dbReference type="GO" id="GO:0005886">
    <property type="term" value="C:plasma membrane"/>
    <property type="evidence" value="ECO:0007669"/>
    <property type="project" value="UniProtKB-SubCell"/>
</dbReference>
<dbReference type="OrthoDB" id="1431247at2759"/>
<dbReference type="SUPFAM" id="SSF49764">
    <property type="entry name" value="HSP20-like chaperones"/>
    <property type="match status" value="1"/>
</dbReference>
<evidence type="ECO:0000256" key="7">
    <source>
        <dbReference type="SAM" id="Phobius"/>
    </source>
</evidence>
<comment type="subcellular location">
    <subcellularLocation>
        <location evidence="1">Cell membrane</location>
        <topology evidence="1">Single-pass membrane protein</topology>
    </subcellularLocation>
</comment>
<dbReference type="EMBL" id="SPHZ02000002">
    <property type="protein sequence ID" value="KAF0929732.1"/>
    <property type="molecule type" value="Genomic_DNA"/>
</dbReference>
<dbReference type="CDD" id="cd06464">
    <property type="entry name" value="ACD_sHsps-like"/>
    <property type="match status" value="1"/>
</dbReference>
<dbReference type="PANTHER" id="PTHR43670">
    <property type="entry name" value="HEAT SHOCK PROTEIN 26"/>
    <property type="match status" value="1"/>
</dbReference>
<evidence type="ECO:0000313" key="10">
    <source>
        <dbReference type="Proteomes" id="UP000479710"/>
    </source>
</evidence>
<dbReference type="AlphaFoldDB" id="A0A6G1EYT7"/>
<sequence>MDGAGGRAYEDFEPPHKMVRELPTHILSVNYAVRYKKEHIKVQLVNSRRLLVVSGECPVAGNRWSRFRLELPVPDGCEVKAIHARFENGVVRVTMPGLREQEPPAKTGAAVAGEATADQRRATTAAKDGGPGAVGDQQLPGALASPAPASPPRGGGYHFLQGRGKLATSLVGVVLVLFSFVIYVRYSVKP</sequence>
<dbReference type="InterPro" id="IPR008978">
    <property type="entry name" value="HSP20-like_chaperone"/>
</dbReference>
<reference evidence="9 10" key="1">
    <citation type="submission" date="2019-11" db="EMBL/GenBank/DDBJ databases">
        <title>Whole genome sequence of Oryza granulata.</title>
        <authorList>
            <person name="Li W."/>
        </authorList>
    </citation>
    <scope>NUCLEOTIDE SEQUENCE [LARGE SCALE GENOMIC DNA]</scope>
    <source>
        <strain evidence="10">cv. Menghai</strain>
        <tissue evidence="9">Leaf</tissue>
    </source>
</reference>
<accession>A0A6G1EYT7</accession>
<dbReference type="InterPro" id="IPR002068">
    <property type="entry name" value="A-crystallin/Hsp20_dom"/>
</dbReference>
<feature type="transmembrane region" description="Helical" evidence="7">
    <location>
        <begin position="166"/>
        <end position="186"/>
    </location>
</feature>
<keyword evidence="7" id="KW-1133">Transmembrane helix</keyword>
<keyword evidence="3" id="KW-0611">Plant defense</keyword>